<evidence type="ECO:0000313" key="4">
    <source>
        <dbReference type="Proteomes" id="UP000248066"/>
    </source>
</evidence>
<comment type="caution">
    <text evidence="3">The sequence shown here is derived from an EMBL/GenBank/DDBJ whole genome shotgun (WGS) entry which is preliminary data.</text>
</comment>
<feature type="signal peptide" evidence="2">
    <location>
        <begin position="1"/>
        <end position="24"/>
    </location>
</feature>
<dbReference type="Pfam" id="PF03401">
    <property type="entry name" value="TctC"/>
    <property type="match status" value="1"/>
</dbReference>
<dbReference type="CDD" id="cd07012">
    <property type="entry name" value="PBP2_Bug_TTT"/>
    <property type="match status" value="1"/>
</dbReference>
<keyword evidence="4" id="KW-1185">Reference proteome</keyword>
<gene>
    <name evidence="3" type="ORF">CR205_16360</name>
</gene>
<dbReference type="PIRSF" id="PIRSF017082">
    <property type="entry name" value="YflP"/>
    <property type="match status" value="1"/>
</dbReference>
<dbReference type="PANTHER" id="PTHR42928:SF5">
    <property type="entry name" value="BLR1237 PROTEIN"/>
    <property type="match status" value="1"/>
</dbReference>
<dbReference type="InterPro" id="IPR042100">
    <property type="entry name" value="Bug_dom1"/>
</dbReference>
<name>A0A2W0HQU6_9BACI</name>
<dbReference type="OrthoDB" id="8881899at2"/>
<keyword evidence="2" id="KW-0732">Signal</keyword>
<dbReference type="PROSITE" id="PS51257">
    <property type="entry name" value="PROKAR_LIPOPROTEIN"/>
    <property type="match status" value="1"/>
</dbReference>
<dbReference type="RefSeq" id="WP_110521225.1">
    <property type="nucleotide sequence ID" value="NZ_PDOF01000003.1"/>
</dbReference>
<dbReference type="AlphaFoldDB" id="A0A2W0HQU6"/>
<evidence type="ECO:0000313" key="3">
    <source>
        <dbReference type="EMBL" id="PYZ95948.1"/>
    </source>
</evidence>
<feature type="chain" id="PRO_5038500418" description="Tripartite tricarboxylate transporter substrate binding protein" evidence="2">
    <location>
        <begin position="25"/>
        <end position="333"/>
    </location>
</feature>
<evidence type="ECO:0008006" key="5">
    <source>
        <dbReference type="Google" id="ProtNLM"/>
    </source>
</evidence>
<dbReference type="EMBL" id="PDOF01000003">
    <property type="protein sequence ID" value="PYZ95948.1"/>
    <property type="molecule type" value="Genomic_DNA"/>
</dbReference>
<dbReference type="Proteomes" id="UP000248066">
    <property type="component" value="Unassembled WGS sequence"/>
</dbReference>
<organism evidence="3 4">
    <name type="scientific">Alteribacter lacisalsi</name>
    <dbReference type="NCBI Taxonomy" id="2045244"/>
    <lineage>
        <taxon>Bacteria</taxon>
        <taxon>Bacillati</taxon>
        <taxon>Bacillota</taxon>
        <taxon>Bacilli</taxon>
        <taxon>Bacillales</taxon>
        <taxon>Bacillaceae</taxon>
        <taxon>Alteribacter</taxon>
    </lineage>
</organism>
<proteinExistence type="inferred from homology"/>
<dbReference type="Gene3D" id="3.40.190.150">
    <property type="entry name" value="Bordetella uptake gene, domain 1"/>
    <property type="match status" value="1"/>
</dbReference>
<dbReference type="SUPFAM" id="SSF53850">
    <property type="entry name" value="Periplasmic binding protein-like II"/>
    <property type="match status" value="1"/>
</dbReference>
<evidence type="ECO:0000256" key="1">
    <source>
        <dbReference type="ARBA" id="ARBA00006987"/>
    </source>
</evidence>
<dbReference type="InterPro" id="IPR005064">
    <property type="entry name" value="BUG"/>
</dbReference>
<sequence>MKKMLDKKKSVFVSVAMGAAVLTACGGAETDGATEDAADSYPEREIEVYVGHGPGGGTDNFVRTITNEMEDIIDGNFNIINQEGGSGVVAMQNAMQQNQGDGYTLIGDSAFAVTTAAGTNSYGLDQVVPIARIQSDIYAIQVLSDEFDSIEDLVAYAEENPGEVNLGAVGTMGIDEITARRFINATGTDMNYIPMEGAGQMHSGLLGGHLDAILEEVGPTVSYIESGDFQPLVFFSEERLDDFEDVPTTVEQGWDLTDGVERYLMAPADTPEAIIEKLEDAARQAMETETYQEYAANNYLDLRDGWMGAEDFKQKLEEDIEIYEEIIAEIEGE</sequence>
<dbReference type="Gene3D" id="3.40.190.10">
    <property type="entry name" value="Periplasmic binding protein-like II"/>
    <property type="match status" value="1"/>
</dbReference>
<reference evidence="3 4" key="1">
    <citation type="submission" date="2017-10" db="EMBL/GenBank/DDBJ databases">
        <title>Bacillus sp. nov., a halophilic bacterium isolated from a Yangshapao Lake.</title>
        <authorList>
            <person name="Wang H."/>
        </authorList>
    </citation>
    <scope>NUCLEOTIDE SEQUENCE [LARGE SCALE GENOMIC DNA]</scope>
    <source>
        <strain evidence="3 4">YSP-3</strain>
    </source>
</reference>
<dbReference type="PANTHER" id="PTHR42928">
    <property type="entry name" value="TRICARBOXYLATE-BINDING PROTEIN"/>
    <property type="match status" value="1"/>
</dbReference>
<comment type="similarity">
    <text evidence="1">Belongs to the UPF0065 (bug) family.</text>
</comment>
<protein>
    <recommendedName>
        <fullName evidence="5">Tripartite tricarboxylate transporter substrate binding protein</fullName>
    </recommendedName>
</protein>
<evidence type="ECO:0000256" key="2">
    <source>
        <dbReference type="SAM" id="SignalP"/>
    </source>
</evidence>
<accession>A0A2W0HQU6</accession>